<dbReference type="AlphaFoldDB" id="A0A3L7AIN3"/>
<dbReference type="Pfam" id="PF00672">
    <property type="entry name" value="HAMP"/>
    <property type="match status" value="2"/>
</dbReference>
<evidence type="ECO:0000313" key="15">
    <source>
        <dbReference type="Proteomes" id="UP000269692"/>
    </source>
</evidence>
<evidence type="ECO:0000256" key="11">
    <source>
        <dbReference type="SAM" id="Phobius"/>
    </source>
</evidence>
<evidence type="ECO:0000256" key="4">
    <source>
        <dbReference type="ARBA" id="ARBA00022692"/>
    </source>
</evidence>
<evidence type="ECO:0000313" key="14">
    <source>
        <dbReference type="EMBL" id="RLP80346.1"/>
    </source>
</evidence>
<evidence type="ECO:0000256" key="8">
    <source>
        <dbReference type="ARBA" id="ARBA00029447"/>
    </source>
</evidence>
<dbReference type="SUPFAM" id="SSF58104">
    <property type="entry name" value="Methyl-accepting chemotaxis protein (MCP) signaling domain"/>
    <property type="match status" value="1"/>
</dbReference>
<proteinExistence type="inferred from homology"/>
<organism evidence="14 15">
    <name type="scientific">Xanthobacter tagetidis</name>
    <dbReference type="NCBI Taxonomy" id="60216"/>
    <lineage>
        <taxon>Bacteria</taxon>
        <taxon>Pseudomonadati</taxon>
        <taxon>Pseudomonadota</taxon>
        <taxon>Alphaproteobacteria</taxon>
        <taxon>Hyphomicrobiales</taxon>
        <taxon>Xanthobacteraceae</taxon>
        <taxon>Xanthobacter</taxon>
    </lineage>
</organism>
<keyword evidence="4 11" id="KW-0812">Transmembrane</keyword>
<dbReference type="SUPFAM" id="SSF158472">
    <property type="entry name" value="HAMP domain-like"/>
    <property type="match status" value="1"/>
</dbReference>
<evidence type="ECO:0000256" key="5">
    <source>
        <dbReference type="ARBA" id="ARBA00022989"/>
    </source>
</evidence>
<feature type="domain" description="HAMP" evidence="13">
    <location>
        <begin position="400"/>
        <end position="452"/>
    </location>
</feature>
<dbReference type="SMART" id="SM00283">
    <property type="entry name" value="MA"/>
    <property type="match status" value="1"/>
</dbReference>
<feature type="domain" description="HAMP" evidence="13">
    <location>
        <begin position="341"/>
        <end position="393"/>
    </location>
</feature>
<dbReference type="CDD" id="cd12914">
    <property type="entry name" value="PDC1_DGC_like"/>
    <property type="match status" value="1"/>
</dbReference>
<dbReference type="InterPro" id="IPR033479">
    <property type="entry name" value="dCache_1"/>
</dbReference>
<dbReference type="Pfam" id="PF02743">
    <property type="entry name" value="dCache_1"/>
    <property type="match status" value="1"/>
</dbReference>
<comment type="similarity">
    <text evidence="8">Belongs to the methyl-accepting chemotaxis (MCP) protein family.</text>
</comment>
<feature type="transmembrane region" description="Helical" evidence="11">
    <location>
        <begin position="42"/>
        <end position="64"/>
    </location>
</feature>
<keyword evidence="5 11" id="KW-1133">Transmembrane helix</keyword>
<dbReference type="CDD" id="cd06225">
    <property type="entry name" value="HAMP"/>
    <property type="match status" value="2"/>
</dbReference>
<keyword evidence="2" id="KW-1003">Cell membrane</keyword>
<dbReference type="PANTHER" id="PTHR32089:SF112">
    <property type="entry name" value="LYSOZYME-LIKE PROTEIN-RELATED"/>
    <property type="match status" value="1"/>
</dbReference>
<dbReference type="InterPro" id="IPR004089">
    <property type="entry name" value="MCPsignal_dom"/>
</dbReference>
<dbReference type="Gene3D" id="3.30.450.20">
    <property type="entry name" value="PAS domain"/>
    <property type="match status" value="1"/>
</dbReference>
<evidence type="ECO:0000256" key="6">
    <source>
        <dbReference type="ARBA" id="ARBA00023136"/>
    </source>
</evidence>
<dbReference type="SMART" id="SM00304">
    <property type="entry name" value="HAMP"/>
    <property type="match status" value="2"/>
</dbReference>
<keyword evidence="6 11" id="KW-0472">Membrane</keyword>
<evidence type="ECO:0000256" key="7">
    <source>
        <dbReference type="ARBA" id="ARBA00023224"/>
    </source>
</evidence>
<evidence type="ECO:0000259" key="13">
    <source>
        <dbReference type="PROSITE" id="PS50885"/>
    </source>
</evidence>
<evidence type="ECO:0000256" key="10">
    <source>
        <dbReference type="SAM" id="MobiDB-lite"/>
    </source>
</evidence>
<dbReference type="GO" id="GO:0006935">
    <property type="term" value="P:chemotaxis"/>
    <property type="evidence" value="ECO:0007669"/>
    <property type="project" value="UniProtKB-KW"/>
</dbReference>
<name>A0A3L7AIN3_9HYPH</name>
<dbReference type="OrthoDB" id="2489132at2"/>
<gene>
    <name evidence="14" type="ORF">D9R14_04545</name>
</gene>
<dbReference type="GO" id="GO:0007165">
    <property type="term" value="P:signal transduction"/>
    <property type="evidence" value="ECO:0007669"/>
    <property type="project" value="UniProtKB-KW"/>
</dbReference>
<dbReference type="Proteomes" id="UP000269692">
    <property type="component" value="Unassembled WGS sequence"/>
</dbReference>
<comment type="subcellular location">
    <subcellularLocation>
        <location evidence="1">Cell membrane</location>
        <topology evidence="1">Multi-pass membrane protein</topology>
    </subcellularLocation>
</comment>
<evidence type="ECO:0000256" key="1">
    <source>
        <dbReference type="ARBA" id="ARBA00004651"/>
    </source>
</evidence>
<reference evidence="14 15" key="1">
    <citation type="submission" date="2018-10" db="EMBL/GenBank/DDBJ databases">
        <title>Xanthobacter tagetidis genome sequencing and assembly.</title>
        <authorList>
            <person name="Maclea K.S."/>
            <person name="Goen A.E."/>
            <person name="Fatima S.A."/>
        </authorList>
    </citation>
    <scope>NUCLEOTIDE SEQUENCE [LARGE SCALE GENOMIC DNA]</scope>
    <source>
        <strain evidence="14 15">ATCC 700314</strain>
    </source>
</reference>
<accession>A0A3L7AIN3</accession>
<dbReference type="PANTHER" id="PTHR32089">
    <property type="entry name" value="METHYL-ACCEPTING CHEMOTAXIS PROTEIN MCPB"/>
    <property type="match status" value="1"/>
</dbReference>
<dbReference type="EMBL" id="RCTF01000003">
    <property type="protein sequence ID" value="RLP80346.1"/>
    <property type="molecule type" value="Genomic_DNA"/>
</dbReference>
<dbReference type="Gene3D" id="6.10.340.10">
    <property type="match status" value="1"/>
</dbReference>
<dbReference type="CDD" id="cd18774">
    <property type="entry name" value="PDC2_HK_sensor"/>
    <property type="match status" value="1"/>
</dbReference>
<sequence>MPRPCHSARVSSSTTACAPLPPHRRKTVMQHKPAVTMGISRLVIIGGILASLVPVALLAIGYTLKTRALVLDTTLSQNQLFASEAALYVDRVLTDHQKLLGFVGEDLGADALQPGQTLPTLTRMRRSFPLFDRILVASTDGIVRYSDPENAETGQRLAGLDIADRGYFQTVMRTGKPYIDPEVLIGRASGAPLMIMAAPILIRDQGIAGVLVGTIDLDSLTQLVSRIHLGRTGRAVVATRDGNTVAHSNPMYVKQRFNFSAQAIWQHIRGATEGRIELYPDESKVDRFAAFATVPSTGWKLWLSQEHTELNEEFYALLASSSVWPLAAVLVGGLLTFLLARMIARPIQRLHSTAEEIAAGHLDLRAPEGGPSELAGLATALNGMAQTLQTRIDDERTARSVLERTVTDYGRFAEQVAAGDFSAEVAVDNVGDLERLGHGLNSMSRSLGLLVGEIKSATAQLGSATAEILAATSQQAAATAEEAAAVRQMAASVHELRQAGESVARRTQTVLDTAQKTEAIADAGLLSVEEAVRSTEDGRQRLGGLAERIMGFSERTHEIAEINATVGEIAEKSNLLAVNASIEAAKAGEAGRGFAVVASEVKELAEQSKAATAQVRRIIADIQRSAQAAVIAAEQFAKASDATVTTSRQSGAAISSLAGRITDASQAARQNLVAAEQQQAGIEQIALAVDNIEVSSAQTVSATAQVEQSARSLHDLAVTLESIVNRVSLGQGGARIPT</sequence>
<dbReference type="GO" id="GO:0005886">
    <property type="term" value="C:plasma membrane"/>
    <property type="evidence" value="ECO:0007669"/>
    <property type="project" value="UniProtKB-SubCell"/>
</dbReference>
<feature type="region of interest" description="Disordered" evidence="10">
    <location>
        <begin position="1"/>
        <end position="25"/>
    </location>
</feature>
<keyword evidence="15" id="KW-1185">Reference proteome</keyword>
<dbReference type="InterPro" id="IPR003660">
    <property type="entry name" value="HAMP_dom"/>
</dbReference>
<dbReference type="Gene3D" id="1.10.287.950">
    <property type="entry name" value="Methyl-accepting chemotaxis protein"/>
    <property type="match status" value="1"/>
</dbReference>
<evidence type="ECO:0000259" key="12">
    <source>
        <dbReference type="PROSITE" id="PS50111"/>
    </source>
</evidence>
<evidence type="ECO:0000256" key="9">
    <source>
        <dbReference type="PROSITE-ProRule" id="PRU00284"/>
    </source>
</evidence>
<protein>
    <submittedName>
        <fullName evidence="14">Methyl-accepting chemotaxis protein</fullName>
    </submittedName>
</protein>
<comment type="caution">
    <text evidence="14">The sequence shown here is derived from an EMBL/GenBank/DDBJ whole genome shotgun (WGS) entry which is preliminary data.</text>
</comment>
<dbReference type="Pfam" id="PF00015">
    <property type="entry name" value="MCPsignal"/>
    <property type="match status" value="1"/>
</dbReference>
<dbReference type="PROSITE" id="PS50111">
    <property type="entry name" value="CHEMOTAXIS_TRANSDUC_2"/>
    <property type="match status" value="1"/>
</dbReference>
<dbReference type="PROSITE" id="PS50885">
    <property type="entry name" value="HAMP"/>
    <property type="match status" value="2"/>
</dbReference>
<keyword evidence="7 9" id="KW-0807">Transducer</keyword>
<evidence type="ECO:0000256" key="2">
    <source>
        <dbReference type="ARBA" id="ARBA00022475"/>
    </source>
</evidence>
<keyword evidence="3" id="KW-0145">Chemotaxis</keyword>
<feature type="domain" description="Methyl-accepting transducer" evidence="12">
    <location>
        <begin position="457"/>
        <end position="693"/>
    </location>
</feature>
<evidence type="ECO:0000256" key="3">
    <source>
        <dbReference type="ARBA" id="ARBA00022500"/>
    </source>
</evidence>